<dbReference type="Gene3D" id="2.30.40.10">
    <property type="entry name" value="Urease, subunit C, domain 1"/>
    <property type="match status" value="1"/>
</dbReference>
<protein>
    <recommendedName>
        <fullName evidence="1">Amidohydrolase 3 domain-containing protein</fullName>
    </recommendedName>
</protein>
<evidence type="ECO:0000259" key="1">
    <source>
        <dbReference type="Pfam" id="PF07969"/>
    </source>
</evidence>
<dbReference type="Gene3D" id="3.10.310.70">
    <property type="match status" value="1"/>
</dbReference>
<dbReference type="InterPro" id="IPR033932">
    <property type="entry name" value="YtcJ-like"/>
</dbReference>
<reference evidence="2" key="1">
    <citation type="journal article" date="2002" name="Nature">
        <title>Unsuspected diversity among marine aerobic anoxygenic phototrophs.</title>
        <authorList>
            <person name="Beja O."/>
            <person name="Suzuki M.T."/>
            <person name="Heidelberg J.F."/>
            <person name="Nelson W.C."/>
            <person name="Preston C.M."/>
            <person name="Hamada T."/>
            <person name="Eisen J.A."/>
            <person name="Fraser C.M."/>
            <person name="DeLong E.F."/>
        </authorList>
    </citation>
    <scope>NUCLEOTIDE SEQUENCE</scope>
</reference>
<dbReference type="GO" id="GO:0016810">
    <property type="term" value="F:hydrolase activity, acting on carbon-nitrogen (but not peptide) bonds"/>
    <property type="evidence" value="ECO:0007669"/>
    <property type="project" value="InterPro"/>
</dbReference>
<sequence length="592" mass="63887">MRTIDAVSKVNNANEEAAMRSGLISITSAFFITLIGCSKEHPVEPADLVFSGGQIFTSDPLKPAASALAVRGDTIVYVGDSAGLAPFIDNETQLISIGDGLLIPGLMDSHTHVFNGSFADVGVNLSLADTREKLQLALETIRETNPGNAPVYARGWQNHLFPKTGPTAAELDAIFGDRIVILGSVDGHSRWFSSRALREGGVTASTADPQPGVSFFERDPLTNTPLGTGREKAGAELVEQFIPGDQLAYQQRFVAWLPRAAAAGLTSVFDAWAVAPSETDAYEIWRSLDQAGELTLRIFGSVREIDNATKIAERFKRFSEEFSGAMVRPEAVKLAADGVPEGHTAFLLTPYIDSHNEDFGQPMISKADLTSNIETYFSYDIPVHIHAIGGGAVRMSLDAIETARASTGNDSVRATIAHMDFVHPEDIPRFSALNVTAQTSIQWAARDPSYFNIGSFVGMDKVENAYPVRSVMMSGANQSFGADWPASAYLSTYKPLELIEAAVTRRLPGTPDMTARNANQAVTLAEAIIAMTRNTAIQVGELDTLGSLTEGKRADLVLLKNNLFQIPQETISSTPVLMTVVNGQIVHRRDDL</sequence>
<dbReference type="InterPro" id="IPR032466">
    <property type="entry name" value="Metal_Hydrolase"/>
</dbReference>
<feature type="domain" description="Amidohydrolase 3" evidence="1">
    <location>
        <begin position="98"/>
        <end position="587"/>
    </location>
</feature>
<dbReference type="InterPro" id="IPR011059">
    <property type="entry name" value="Metal-dep_hydrolase_composite"/>
</dbReference>
<gene>
    <name evidence="2" type="ORF">MBMO_EBAC000-29C02.39</name>
</gene>
<dbReference type="PANTHER" id="PTHR22642">
    <property type="entry name" value="IMIDAZOLONEPROPIONASE"/>
    <property type="match status" value="1"/>
</dbReference>
<name>Q8KZ41_9PROT</name>
<evidence type="ECO:0000313" key="2">
    <source>
        <dbReference type="EMBL" id="AAM48633.1"/>
    </source>
</evidence>
<accession>Q8KZ41</accession>
<dbReference type="AlphaFoldDB" id="Q8KZ41"/>
<dbReference type="InterPro" id="IPR013108">
    <property type="entry name" value="Amidohydro_3"/>
</dbReference>
<dbReference type="PANTHER" id="PTHR22642:SF2">
    <property type="entry name" value="PROTEIN LONG AFTER FAR-RED 3"/>
    <property type="match status" value="1"/>
</dbReference>
<dbReference type="EMBL" id="AE008920">
    <property type="protein sequence ID" value="AAM48633.1"/>
    <property type="molecule type" value="Genomic_DNA"/>
</dbReference>
<dbReference type="SUPFAM" id="SSF51556">
    <property type="entry name" value="Metallo-dependent hydrolases"/>
    <property type="match status" value="1"/>
</dbReference>
<dbReference type="Pfam" id="PF07969">
    <property type="entry name" value="Amidohydro_3"/>
    <property type="match status" value="1"/>
</dbReference>
<dbReference type="SUPFAM" id="SSF51338">
    <property type="entry name" value="Composite domain of metallo-dependent hydrolases"/>
    <property type="match status" value="1"/>
</dbReference>
<dbReference type="CDD" id="cd01300">
    <property type="entry name" value="YtcJ_like"/>
    <property type="match status" value="1"/>
</dbReference>
<proteinExistence type="predicted"/>
<organism evidence="2">
    <name type="scientific">uncultured marine proteobacterium</name>
    <dbReference type="NCBI Taxonomy" id="482892"/>
    <lineage>
        <taxon>Bacteria</taxon>
        <taxon>Pseudomonadati</taxon>
        <taxon>Pseudomonadota</taxon>
        <taxon>environmental samples</taxon>
    </lineage>
</organism>
<dbReference type="Gene3D" id="3.20.20.140">
    <property type="entry name" value="Metal-dependent hydrolases"/>
    <property type="match status" value="1"/>
</dbReference>